<dbReference type="SUPFAM" id="SSF53474">
    <property type="entry name" value="alpha/beta-Hydrolases"/>
    <property type="match status" value="2"/>
</dbReference>
<organism evidence="7 8">
    <name type="scientific">Achlya hypogyna</name>
    <name type="common">Oomycete</name>
    <name type="synonym">Protoachlya hypogyna</name>
    <dbReference type="NCBI Taxonomy" id="1202772"/>
    <lineage>
        <taxon>Eukaryota</taxon>
        <taxon>Sar</taxon>
        <taxon>Stramenopiles</taxon>
        <taxon>Oomycota</taxon>
        <taxon>Saprolegniomycetes</taxon>
        <taxon>Saprolegniales</taxon>
        <taxon>Achlyaceae</taxon>
        <taxon>Achlya</taxon>
    </lineage>
</organism>
<dbReference type="InterPro" id="IPR029058">
    <property type="entry name" value="AB_hydrolase_fold"/>
</dbReference>
<keyword evidence="5" id="KW-0325">Glycoprotein</keyword>
<keyword evidence="3" id="KW-0732">Signal</keyword>
<evidence type="ECO:0000256" key="1">
    <source>
        <dbReference type="ARBA" id="ARBA00011079"/>
    </source>
</evidence>
<feature type="transmembrane region" description="Helical" evidence="6">
    <location>
        <begin position="32"/>
        <end position="51"/>
    </location>
</feature>
<dbReference type="InterPro" id="IPR042269">
    <property type="entry name" value="Ser_carbopepase_S28_SKS"/>
</dbReference>
<keyword evidence="4" id="KW-0378">Hydrolase</keyword>
<dbReference type="PANTHER" id="PTHR11010">
    <property type="entry name" value="PROTEASE S28 PRO-X CARBOXYPEPTIDASE-RELATED"/>
    <property type="match status" value="1"/>
</dbReference>
<dbReference type="Pfam" id="PF05577">
    <property type="entry name" value="Peptidase_S28"/>
    <property type="match status" value="1"/>
</dbReference>
<dbReference type="Proteomes" id="UP000243579">
    <property type="component" value="Unassembled WGS sequence"/>
</dbReference>
<evidence type="ECO:0000256" key="6">
    <source>
        <dbReference type="SAM" id="Phobius"/>
    </source>
</evidence>
<dbReference type="GO" id="GO:0006508">
    <property type="term" value="P:proteolysis"/>
    <property type="evidence" value="ECO:0007669"/>
    <property type="project" value="UniProtKB-KW"/>
</dbReference>
<comment type="similarity">
    <text evidence="1">Belongs to the peptidase S28 family.</text>
</comment>
<dbReference type="STRING" id="1202772.A0A1V9ZN72"/>
<keyword evidence="6" id="KW-0812">Transmembrane</keyword>
<accession>A0A1V9ZN72</accession>
<protein>
    <submittedName>
        <fullName evidence="7">Lysosomal Pro-X carboxypeptidase</fullName>
    </submittedName>
</protein>
<proteinExistence type="inferred from homology"/>
<keyword evidence="7" id="KW-0121">Carboxypeptidase</keyword>
<evidence type="ECO:0000256" key="4">
    <source>
        <dbReference type="ARBA" id="ARBA00022801"/>
    </source>
</evidence>
<dbReference type="Gene3D" id="1.20.120.980">
    <property type="entry name" value="Serine carboxypeptidase S28, SKS domain"/>
    <property type="match status" value="1"/>
</dbReference>
<keyword evidence="8" id="KW-1185">Reference proteome</keyword>
<dbReference type="GO" id="GO:0070008">
    <property type="term" value="F:serine-type exopeptidase activity"/>
    <property type="evidence" value="ECO:0007669"/>
    <property type="project" value="InterPro"/>
</dbReference>
<dbReference type="Gene3D" id="3.40.50.1820">
    <property type="entry name" value="alpha/beta hydrolase"/>
    <property type="match status" value="1"/>
</dbReference>
<sequence length="520" mass="56244">MSDAEARRPILDKPPLDAGLNEVTAQRERRNFVGVVAAFLVMLVLLFGLALPPKADDFKPPPPAEGFSGDLRRRCTESFIEQPLDHFGASKDTYRQRYFVCSEFWATRGPIFLYTGGDADVTRFLNYTGAMWESAPAVGALLVFAEHRFFGASAATHLKFLSSEQALADYAVLLVAVQTSVKAQDSTVVAFGAGYAGLLATWLRLKYPHLVVGAIASSAPVLAFGPTADPEAFARTVTYDASPVAGAHPNCIPNVRAAWAKITAAAATATGRAMLTDAFGLCPGVITTATDARKVMDWVHAAFDALAVGNYPYPFSYFVRGAGALPAHPVRAACAHLARDYFAESDPIAHLRAVGASVGVYYNSSGSAVCHAIGPPRDTDLWDYLWCSELYMPRASDGTIDMFVPAPHNETTDRRRCQQRWRVELRPMWATTMYGGRAALVAATNIVLTNGDLDPWAEAGLLRSVSESVVAIVIAGAAHHQDFMFSHPLDSDAVADARAQQRDHLRRWVAAHSPDSTRAV</sequence>
<dbReference type="EMBL" id="JNBR01000064">
    <property type="protein sequence ID" value="OQR99426.1"/>
    <property type="molecule type" value="Genomic_DNA"/>
</dbReference>
<dbReference type="InterPro" id="IPR008758">
    <property type="entry name" value="Peptidase_S28"/>
</dbReference>
<dbReference type="GO" id="GO:0008239">
    <property type="term" value="F:dipeptidyl-peptidase activity"/>
    <property type="evidence" value="ECO:0007669"/>
    <property type="project" value="TreeGrafter"/>
</dbReference>
<evidence type="ECO:0000313" key="8">
    <source>
        <dbReference type="Proteomes" id="UP000243579"/>
    </source>
</evidence>
<evidence type="ECO:0000256" key="3">
    <source>
        <dbReference type="ARBA" id="ARBA00022729"/>
    </source>
</evidence>
<evidence type="ECO:0000256" key="5">
    <source>
        <dbReference type="ARBA" id="ARBA00023180"/>
    </source>
</evidence>
<dbReference type="GO" id="GO:0004180">
    <property type="term" value="F:carboxypeptidase activity"/>
    <property type="evidence" value="ECO:0007669"/>
    <property type="project" value="UniProtKB-KW"/>
</dbReference>
<keyword evidence="6" id="KW-1133">Transmembrane helix</keyword>
<keyword evidence="6" id="KW-0472">Membrane</keyword>
<comment type="caution">
    <text evidence="7">The sequence shown here is derived from an EMBL/GenBank/DDBJ whole genome shotgun (WGS) entry which is preliminary data.</text>
</comment>
<dbReference type="PANTHER" id="PTHR11010:SF38">
    <property type="entry name" value="LYSOSOMAL PRO-X CARBOXYPEPTIDASE"/>
    <property type="match status" value="1"/>
</dbReference>
<evidence type="ECO:0000313" key="7">
    <source>
        <dbReference type="EMBL" id="OQR99426.1"/>
    </source>
</evidence>
<name>A0A1V9ZN72_ACHHY</name>
<keyword evidence="2" id="KW-0645">Protease</keyword>
<evidence type="ECO:0000256" key="2">
    <source>
        <dbReference type="ARBA" id="ARBA00022670"/>
    </source>
</evidence>
<reference evidence="7 8" key="1">
    <citation type="journal article" date="2014" name="Genome Biol. Evol.">
        <title>The secreted proteins of Achlya hypogyna and Thraustotheca clavata identify the ancestral oomycete secretome and reveal gene acquisitions by horizontal gene transfer.</title>
        <authorList>
            <person name="Misner I."/>
            <person name="Blouin N."/>
            <person name="Leonard G."/>
            <person name="Richards T.A."/>
            <person name="Lane C.E."/>
        </authorList>
    </citation>
    <scope>NUCLEOTIDE SEQUENCE [LARGE SCALE GENOMIC DNA]</scope>
    <source>
        <strain evidence="7 8">ATCC 48635</strain>
    </source>
</reference>
<dbReference type="OrthoDB" id="2130629at2759"/>
<gene>
    <name evidence="7" type="ORF">ACHHYP_06243</name>
</gene>
<dbReference type="AlphaFoldDB" id="A0A1V9ZN72"/>